<dbReference type="Gene3D" id="2.30.40.10">
    <property type="entry name" value="Urease, subunit C, domain 1"/>
    <property type="match status" value="1"/>
</dbReference>
<reference evidence="2 3" key="1">
    <citation type="submission" date="2016-10" db="EMBL/GenBank/DDBJ databases">
        <authorList>
            <person name="de Groot N.N."/>
        </authorList>
    </citation>
    <scope>NUCLEOTIDE SEQUENCE [LARGE SCALE GENOMIC DNA]</scope>
    <source>
        <strain evidence="2 3">CGMCC 4.3143</strain>
    </source>
</reference>
<dbReference type="RefSeq" id="WP_093074741.1">
    <property type="nucleotide sequence ID" value="NZ_FNBE01000001.1"/>
</dbReference>
<proteinExistence type="predicted"/>
<dbReference type="InterPro" id="IPR052349">
    <property type="entry name" value="Metallo-hydrolase_Enzymes"/>
</dbReference>
<dbReference type="Proteomes" id="UP000198967">
    <property type="component" value="Unassembled WGS sequence"/>
</dbReference>
<dbReference type="STRING" id="366584.SAMN05216377_10165"/>
<dbReference type="EMBL" id="FNBE01000001">
    <property type="protein sequence ID" value="SDE52009.1"/>
    <property type="molecule type" value="Genomic_DNA"/>
</dbReference>
<accession>A0A1G7DKI3</accession>
<dbReference type="SUPFAM" id="SSF51556">
    <property type="entry name" value="Metallo-dependent hydrolases"/>
    <property type="match status" value="1"/>
</dbReference>
<evidence type="ECO:0000259" key="1">
    <source>
        <dbReference type="Pfam" id="PF07969"/>
    </source>
</evidence>
<dbReference type="InterPro" id="IPR032466">
    <property type="entry name" value="Metal_Hydrolase"/>
</dbReference>
<protein>
    <submittedName>
        <fullName evidence="2">Cytosine deaminase</fullName>
    </submittedName>
</protein>
<dbReference type="PANTHER" id="PTHR32027">
    <property type="entry name" value="CYTOSINE DEAMINASE"/>
    <property type="match status" value="1"/>
</dbReference>
<dbReference type="PANTHER" id="PTHR32027:SF9">
    <property type="entry name" value="BLL3847 PROTEIN"/>
    <property type="match status" value="1"/>
</dbReference>
<evidence type="ECO:0000313" key="2">
    <source>
        <dbReference type="EMBL" id="SDE52009.1"/>
    </source>
</evidence>
<gene>
    <name evidence="2" type="ORF">SAMN05216377_10165</name>
</gene>
<dbReference type="Pfam" id="PF07969">
    <property type="entry name" value="Amidohydro_3"/>
    <property type="match status" value="1"/>
</dbReference>
<dbReference type="InterPro" id="IPR011059">
    <property type="entry name" value="Metal-dep_hydrolase_composite"/>
</dbReference>
<keyword evidence="3" id="KW-1185">Reference proteome</keyword>
<dbReference type="AlphaFoldDB" id="A0A1G7DKI3"/>
<dbReference type="GO" id="GO:0016814">
    <property type="term" value="F:hydrolase activity, acting on carbon-nitrogen (but not peptide) bonds, in cyclic amidines"/>
    <property type="evidence" value="ECO:0007669"/>
    <property type="project" value="TreeGrafter"/>
</dbReference>
<dbReference type="InterPro" id="IPR013108">
    <property type="entry name" value="Amidohydro_3"/>
</dbReference>
<dbReference type="OrthoDB" id="3366604at2"/>
<evidence type="ECO:0000313" key="3">
    <source>
        <dbReference type="Proteomes" id="UP000198967"/>
    </source>
</evidence>
<feature type="domain" description="Amidohydrolase 3" evidence="1">
    <location>
        <begin position="109"/>
        <end position="401"/>
    </location>
</feature>
<sequence length="421" mass="43192">MSASVGAPSAAPCLAGVEVAALHGVRLPDGTRGEVLLSGGSVADTPGPGVSLEASGWRVLPAACEPHAHLDKALTAPRMDPGAGNDLPTAIAQWRSILPGIDRADIESRALAAVGRYLANGITAIRSHVDVPLEGDRFRGVDALVGLRERLRGTVDLQVCLLAGSEADDGVVAEAVARGVDVVGGCPHLAPDPRHEITRMLDVAQAHDLPVDLHADEQTDVGHALDLEEMARQVLARGMRQRVTASHCVRLGMLPPDRLAQVLDLTARAGIGIVTLPITNLYLQGRGIPGNPRGLAPLPAILAAGVPLAAGADNLRDPFNPAGRADPFETTSLLQTAGHLRAGEALHAVTGGARAVLGLPAAGVGPGERADLLLVPDTEPGDLLAGAPEARIVLAGGRVVADSRVARQVALSPSELPEVVA</sequence>
<dbReference type="Gene3D" id="3.20.20.140">
    <property type="entry name" value="Metal-dependent hydrolases"/>
    <property type="match status" value="1"/>
</dbReference>
<name>A0A1G7DKI3_PSEOR</name>
<organism evidence="2 3">
    <name type="scientific">Pseudonocardia oroxyli</name>
    <dbReference type="NCBI Taxonomy" id="366584"/>
    <lineage>
        <taxon>Bacteria</taxon>
        <taxon>Bacillati</taxon>
        <taxon>Actinomycetota</taxon>
        <taxon>Actinomycetes</taxon>
        <taxon>Pseudonocardiales</taxon>
        <taxon>Pseudonocardiaceae</taxon>
        <taxon>Pseudonocardia</taxon>
    </lineage>
</organism>